<keyword evidence="7" id="KW-1185">Reference proteome</keyword>
<evidence type="ECO:0000313" key="5">
    <source>
        <dbReference type="EMBL" id="NUC74563.1"/>
    </source>
</evidence>
<reference evidence="4 7" key="1">
    <citation type="submission" date="2020-06" db="EMBL/GenBank/DDBJ databases">
        <title>Haloterrigena sp. nov., an extremely halophilic archaeon isolated from a saline sediment.</title>
        <authorList>
            <person name="Liu B.-B."/>
        </authorList>
    </citation>
    <scope>NUCLEOTIDE SEQUENCE</scope>
    <source>
        <strain evidence="4">SYSU A121-1</strain>
        <strain evidence="5 7">SYSU A558-1</strain>
    </source>
</reference>
<evidence type="ECO:0000313" key="7">
    <source>
        <dbReference type="Proteomes" id="UP001016761"/>
    </source>
</evidence>
<keyword evidence="1" id="KW-0732">Signal</keyword>
<dbReference type="InterPro" id="IPR028081">
    <property type="entry name" value="Leu-bd"/>
</dbReference>
<evidence type="ECO:0000256" key="1">
    <source>
        <dbReference type="ARBA" id="ARBA00022729"/>
    </source>
</evidence>
<dbReference type="PANTHER" id="PTHR30483:SF6">
    <property type="entry name" value="PERIPLASMIC BINDING PROTEIN OF ABC TRANSPORTER FOR NATURAL AMINO ACIDS"/>
    <property type="match status" value="1"/>
</dbReference>
<protein>
    <submittedName>
        <fullName evidence="4">ABC transporter substrate-binding protein</fullName>
    </submittedName>
</protein>
<evidence type="ECO:0000259" key="3">
    <source>
        <dbReference type="Pfam" id="PF13458"/>
    </source>
</evidence>
<gene>
    <name evidence="4" type="ORF">HT576_00975</name>
    <name evidence="5" type="ORF">HTZ84_20065</name>
</gene>
<dbReference type="CDD" id="cd06345">
    <property type="entry name" value="PBP1_ABC_ligand_binding-like"/>
    <property type="match status" value="1"/>
</dbReference>
<dbReference type="RefSeq" id="WP_174682282.1">
    <property type="nucleotide sequence ID" value="NZ_JABUQZ010000001.1"/>
</dbReference>
<dbReference type="Proteomes" id="UP001016761">
    <property type="component" value="Unassembled WGS sequence"/>
</dbReference>
<evidence type="ECO:0000256" key="2">
    <source>
        <dbReference type="SAM" id="MobiDB-lite"/>
    </source>
</evidence>
<dbReference type="AlphaFoldDB" id="A0A8J8KE36"/>
<organism evidence="4 6">
    <name type="scientific">Haloterrigena gelatinilytica</name>
    <dbReference type="NCBI Taxonomy" id="2741724"/>
    <lineage>
        <taxon>Archaea</taxon>
        <taxon>Methanobacteriati</taxon>
        <taxon>Methanobacteriota</taxon>
        <taxon>Stenosarchaea group</taxon>
        <taxon>Halobacteria</taxon>
        <taxon>Halobacteriales</taxon>
        <taxon>Natrialbaceae</taxon>
        <taxon>Haloterrigena</taxon>
    </lineage>
</organism>
<dbReference type="EMBL" id="JABUQZ010000001">
    <property type="protein sequence ID" value="NUC74563.1"/>
    <property type="molecule type" value="Genomic_DNA"/>
</dbReference>
<evidence type="ECO:0000313" key="4">
    <source>
        <dbReference type="EMBL" id="NUB89607.1"/>
    </source>
</evidence>
<name>A0A8J8KE36_9EURY</name>
<dbReference type="InterPro" id="IPR006311">
    <property type="entry name" value="TAT_signal"/>
</dbReference>
<dbReference type="Gene3D" id="3.40.50.2300">
    <property type="match status" value="2"/>
</dbReference>
<dbReference type="PANTHER" id="PTHR30483">
    <property type="entry name" value="LEUCINE-SPECIFIC-BINDING PROTEIN"/>
    <property type="match status" value="1"/>
</dbReference>
<sequence length="445" mass="49519">MTDSNRPQLRMGTAGSRRISSNRRRFLKATAGVGAGVSLTGCLGQYQVLGGNSDEETVKIGVLAPNPNSNRMGRSMVQAAELAVTHLNEEGGILGREVELVVGNTKESPLEARRQYQRLILEEGVDATTGVFSSEALLSIIDDVAEQETLHLTSAAATSEVSRMVRDDYERYKYHFRIGPNNDIDLGRIQMDFLTEMYEDLGWNSIALLAEDYDWTEKPWEVYQDRLADTDIDVVYEERYPAASNDFTEQYNQAEEADADAVFITTAHTGTPALMDWKLPAKRSFGFGGVHVPMQLPAYYDLVGGQCRYAVTQTSSTAKTSITENTQEFVTAYQDEYGGQNPIYTGYHTYDGVRAIAYAAEESNSLDSDDMVGALENASHPGYAATVEFYDNDSETPHDLVYNYGETVYFQWQENEDGEGVQEAIWPPDKKTGDYVTPPWLETEA</sequence>
<dbReference type="OrthoDB" id="200499at2157"/>
<dbReference type="SUPFAM" id="SSF53822">
    <property type="entry name" value="Periplasmic binding protein-like I"/>
    <property type="match status" value="1"/>
</dbReference>
<dbReference type="InterPro" id="IPR028082">
    <property type="entry name" value="Peripla_BP_I"/>
</dbReference>
<dbReference type="PROSITE" id="PS51318">
    <property type="entry name" value="TAT"/>
    <property type="match status" value="1"/>
</dbReference>
<accession>A0A8J8KE36</accession>
<dbReference type="Pfam" id="PF13458">
    <property type="entry name" value="Peripla_BP_6"/>
    <property type="match status" value="1"/>
</dbReference>
<dbReference type="EMBL" id="JABURA010000001">
    <property type="protein sequence ID" value="NUB89607.1"/>
    <property type="molecule type" value="Genomic_DNA"/>
</dbReference>
<feature type="domain" description="Leucine-binding protein" evidence="3">
    <location>
        <begin position="57"/>
        <end position="400"/>
    </location>
</feature>
<feature type="region of interest" description="Disordered" evidence="2">
    <location>
        <begin position="423"/>
        <end position="445"/>
    </location>
</feature>
<proteinExistence type="predicted"/>
<comment type="caution">
    <text evidence="4">The sequence shown here is derived from an EMBL/GenBank/DDBJ whole genome shotgun (WGS) entry which is preliminary data.</text>
</comment>
<dbReference type="InterPro" id="IPR051010">
    <property type="entry name" value="BCAA_transport"/>
</dbReference>
<evidence type="ECO:0000313" key="6">
    <source>
        <dbReference type="Proteomes" id="UP000728647"/>
    </source>
</evidence>
<dbReference type="Proteomes" id="UP000728647">
    <property type="component" value="Unassembled WGS sequence"/>
</dbReference>